<evidence type="ECO:0000313" key="1">
    <source>
        <dbReference type="EMBL" id="KAH1129503.1"/>
    </source>
</evidence>
<feature type="non-terminal residue" evidence="1">
    <location>
        <position position="1"/>
    </location>
</feature>
<keyword evidence="2" id="KW-1185">Reference proteome</keyword>
<dbReference type="AlphaFoldDB" id="A0A9D3WJ70"/>
<sequence length="91" mass="10650">LATLMPRIGQQQVNQIEAGHMFVEDVRDAMVANCWMERLINVEVYSRRLKMFQVTKTIVRRLGITPMSHGVDLRNRRCDCNHRSFAIIHNL</sequence>
<gene>
    <name evidence="1" type="ORF">J1N35_000881</name>
</gene>
<reference evidence="1 2" key="1">
    <citation type="journal article" date="2021" name="Plant Biotechnol. J.">
        <title>Multi-omics assisted identification of the key and species-specific regulatory components of drought-tolerant mechanisms in Gossypium stocksii.</title>
        <authorList>
            <person name="Yu D."/>
            <person name="Ke L."/>
            <person name="Zhang D."/>
            <person name="Wu Y."/>
            <person name="Sun Y."/>
            <person name="Mei J."/>
            <person name="Sun J."/>
            <person name="Sun Y."/>
        </authorList>
    </citation>
    <scope>NUCLEOTIDE SEQUENCE [LARGE SCALE GENOMIC DNA]</scope>
    <source>
        <strain evidence="2">cv. E1</strain>
        <tissue evidence="1">Leaf</tissue>
    </source>
</reference>
<accession>A0A9D3WJ70</accession>
<protein>
    <submittedName>
        <fullName evidence="1">Uncharacterized protein</fullName>
    </submittedName>
</protein>
<proteinExistence type="predicted"/>
<evidence type="ECO:0000313" key="2">
    <source>
        <dbReference type="Proteomes" id="UP000828251"/>
    </source>
</evidence>
<comment type="caution">
    <text evidence="1">The sequence shown here is derived from an EMBL/GenBank/DDBJ whole genome shotgun (WGS) entry which is preliminary data.</text>
</comment>
<dbReference type="OrthoDB" id="1414101at2759"/>
<organism evidence="1 2">
    <name type="scientific">Gossypium stocksii</name>
    <dbReference type="NCBI Taxonomy" id="47602"/>
    <lineage>
        <taxon>Eukaryota</taxon>
        <taxon>Viridiplantae</taxon>
        <taxon>Streptophyta</taxon>
        <taxon>Embryophyta</taxon>
        <taxon>Tracheophyta</taxon>
        <taxon>Spermatophyta</taxon>
        <taxon>Magnoliopsida</taxon>
        <taxon>eudicotyledons</taxon>
        <taxon>Gunneridae</taxon>
        <taxon>Pentapetalae</taxon>
        <taxon>rosids</taxon>
        <taxon>malvids</taxon>
        <taxon>Malvales</taxon>
        <taxon>Malvaceae</taxon>
        <taxon>Malvoideae</taxon>
        <taxon>Gossypium</taxon>
    </lineage>
</organism>
<name>A0A9D3WJ70_9ROSI</name>
<dbReference type="EMBL" id="JAIQCV010000001">
    <property type="protein sequence ID" value="KAH1129503.1"/>
    <property type="molecule type" value="Genomic_DNA"/>
</dbReference>
<dbReference type="Proteomes" id="UP000828251">
    <property type="component" value="Unassembled WGS sequence"/>
</dbReference>